<reference evidence="2" key="1">
    <citation type="submission" date="2021-06" db="EMBL/GenBank/DDBJ databases">
        <title>Comparative genomics, transcriptomics and evolutionary studies reveal genomic signatures of adaptation to plant cell wall in hemibiotrophic fungi.</title>
        <authorList>
            <consortium name="DOE Joint Genome Institute"/>
            <person name="Baroncelli R."/>
            <person name="Diaz J.F."/>
            <person name="Benocci T."/>
            <person name="Peng M."/>
            <person name="Battaglia E."/>
            <person name="Haridas S."/>
            <person name="Andreopoulos W."/>
            <person name="Labutti K."/>
            <person name="Pangilinan J."/>
            <person name="Floch G.L."/>
            <person name="Makela M.R."/>
            <person name="Henrissat B."/>
            <person name="Grigoriev I.V."/>
            <person name="Crouch J.A."/>
            <person name="De Vries R.P."/>
            <person name="Sukno S.A."/>
            <person name="Thon M.R."/>
        </authorList>
    </citation>
    <scope>NUCLEOTIDE SEQUENCE</scope>
    <source>
        <strain evidence="2">CBS 193.32</strain>
    </source>
</reference>
<dbReference type="EMBL" id="JAHMHR010000013">
    <property type="protein sequence ID" value="KAK1687850.1"/>
    <property type="molecule type" value="Genomic_DNA"/>
</dbReference>
<protein>
    <submittedName>
        <fullName evidence="2">Uncharacterized protein</fullName>
    </submittedName>
</protein>
<evidence type="ECO:0000313" key="2">
    <source>
        <dbReference type="EMBL" id="KAK1687850.1"/>
    </source>
</evidence>
<evidence type="ECO:0000256" key="1">
    <source>
        <dbReference type="SAM" id="SignalP"/>
    </source>
</evidence>
<proteinExistence type="predicted"/>
<gene>
    <name evidence="2" type="ORF">BDP55DRAFT_657865</name>
</gene>
<organism evidence="2 3">
    <name type="scientific">Colletotrichum godetiae</name>
    <dbReference type="NCBI Taxonomy" id="1209918"/>
    <lineage>
        <taxon>Eukaryota</taxon>
        <taxon>Fungi</taxon>
        <taxon>Dikarya</taxon>
        <taxon>Ascomycota</taxon>
        <taxon>Pezizomycotina</taxon>
        <taxon>Sordariomycetes</taxon>
        <taxon>Hypocreomycetidae</taxon>
        <taxon>Glomerellales</taxon>
        <taxon>Glomerellaceae</taxon>
        <taxon>Colletotrichum</taxon>
        <taxon>Colletotrichum acutatum species complex</taxon>
    </lineage>
</organism>
<keyword evidence="1" id="KW-0732">Signal</keyword>
<dbReference type="RefSeq" id="XP_060431545.1">
    <property type="nucleotide sequence ID" value="XM_060574437.1"/>
</dbReference>
<feature type="signal peptide" evidence="1">
    <location>
        <begin position="1"/>
        <end position="17"/>
    </location>
</feature>
<evidence type="ECO:0000313" key="3">
    <source>
        <dbReference type="Proteomes" id="UP001224890"/>
    </source>
</evidence>
<feature type="chain" id="PRO_5042609124" evidence="1">
    <location>
        <begin position="18"/>
        <end position="85"/>
    </location>
</feature>
<dbReference type="GeneID" id="85458963"/>
<keyword evidence="3" id="KW-1185">Reference proteome</keyword>
<dbReference type="AlphaFoldDB" id="A0AAJ0EVN6"/>
<accession>A0AAJ0EVN6</accession>
<dbReference type="Proteomes" id="UP001224890">
    <property type="component" value="Unassembled WGS sequence"/>
</dbReference>
<comment type="caution">
    <text evidence="2">The sequence shown here is derived from an EMBL/GenBank/DDBJ whole genome shotgun (WGS) entry which is preliminary data.</text>
</comment>
<name>A0AAJ0EVN6_9PEZI</name>
<sequence length="85" mass="9542">MRCRIVWSGLVLVALVGDEMPWFMGVYTDELAVQLQTLWAFPETRTGTAEPEGFPSLLPKMMWYDRGGFSGKGCGIVDEACRLRP</sequence>